<dbReference type="Gene3D" id="3.30.565.10">
    <property type="entry name" value="Histidine kinase-like ATPase, C-terminal domain"/>
    <property type="match status" value="1"/>
</dbReference>
<feature type="domain" description="wHTH-Hsp90 Na associated" evidence="2">
    <location>
        <begin position="556"/>
        <end position="607"/>
    </location>
</feature>
<name>A0A3E0W1K2_9MICO</name>
<evidence type="ECO:0000259" key="2">
    <source>
        <dbReference type="Pfam" id="PF24410"/>
    </source>
</evidence>
<gene>
    <name evidence="3" type="ORF">B7R22_05565</name>
</gene>
<feature type="region of interest" description="Disordered" evidence="1">
    <location>
        <begin position="764"/>
        <end position="799"/>
    </location>
</feature>
<organism evidence="3 4">
    <name type="scientific">Subtercola boreus</name>
    <dbReference type="NCBI Taxonomy" id="120213"/>
    <lineage>
        <taxon>Bacteria</taxon>
        <taxon>Bacillati</taxon>
        <taxon>Actinomycetota</taxon>
        <taxon>Actinomycetes</taxon>
        <taxon>Micrococcales</taxon>
        <taxon>Microbacteriaceae</taxon>
        <taxon>Subtercola</taxon>
    </lineage>
</organism>
<dbReference type="InterPro" id="IPR056507">
    <property type="entry name" value="wHTH-HSP90_Na-assoc"/>
</dbReference>
<dbReference type="EMBL" id="NBXB01000017">
    <property type="protein sequence ID" value="RFA15870.1"/>
    <property type="molecule type" value="Genomic_DNA"/>
</dbReference>
<dbReference type="Proteomes" id="UP000256541">
    <property type="component" value="Unassembled WGS sequence"/>
</dbReference>
<evidence type="ECO:0000313" key="4">
    <source>
        <dbReference type="Proteomes" id="UP000256541"/>
    </source>
</evidence>
<feature type="domain" description="wHTH-Hsp90 Na associated" evidence="2">
    <location>
        <begin position="620"/>
        <end position="672"/>
    </location>
</feature>
<dbReference type="InterPro" id="IPR036890">
    <property type="entry name" value="HATPase_C_sf"/>
</dbReference>
<feature type="domain" description="wHTH-Hsp90 Na associated" evidence="2">
    <location>
        <begin position="706"/>
        <end position="758"/>
    </location>
</feature>
<comment type="caution">
    <text evidence="3">The sequence shown here is derived from an EMBL/GenBank/DDBJ whole genome shotgun (WGS) entry which is preliminary data.</text>
</comment>
<feature type="region of interest" description="Disordered" evidence="1">
    <location>
        <begin position="41"/>
        <end position="63"/>
    </location>
</feature>
<accession>A0A3E0W1K2</accession>
<evidence type="ECO:0000313" key="3">
    <source>
        <dbReference type="EMBL" id="RFA15870.1"/>
    </source>
</evidence>
<dbReference type="SUPFAM" id="SSF55874">
    <property type="entry name" value="ATPase domain of HSP90 chaperone/DNA topoisomerase II/histidine kinase"/>
    <property type="match status" value="1"/>
</dbReference>
<reference evidence="3 4" key="1">
    <citation type="submission" date="2017-04" db="EMBL/GenBank/DDBJ databases">
        <title>Comparative genome analysis of Subtercola boreus.</title>
        <authorList>
            <person name="Cho Y.-J."/>
            <person name="Cho A."/>
            <person name="Kim O.-S."/>
            <person name="Lee J.-I."/>
        </authorList>
    </citation>
    <scope>NUCLEOTIDE SEQUENCE [LARGE SCALE GENOMIC DNA]</scope>
    <source>
        <strain evidence="3 4">P27479</strain>
    </source>
</reference>
<dbReference type="AlphaFoldDB" id="A0A3E0W1K2"/>
<proteinExistence type="predicted"/>
<sequence>MRELLMGENLYGDPSLALRELYQNAVDACRLATARREFVDPDRHSSLDSDDRDDSDDNSDGDIHDASAMAIEIEIEQGVDAAGRAFVDFVDTGAGMGPAEFEQAFCQAGVRASDLSERIEEAAAFAKADPPVELWQNSRFGIGVLSYFMIADALTVTTTRLNRDGSVGDALRAHIPGPTAEFDLNRDAPAPSHGTRVRLWLKPGMNVSALTTLRNLVLVCPFRLRVSDRDSLEHRWAPGVLNRGSALLPGVADAVRTGPELWWTSGWGAVLADGIWIDASRSGMVVNLAGPSAPPLTADRRRAVRLDEGVIDALAVGRAAAAIDQAWHIVGDPGWLSRTSAFSLKIADALVLRAIEHQPTRSHLHGHEYAIGVAGYTLGDEYSGPAGHTDSVLQWRFSRLRSGGMFEAVGIAPTETAPVPALPSDAVFLGAAGGSQQIGTTDAASPWFGSAASVYEAERLLGHPVARIVERARELGLRVPRDADSLPESDPIVRASLSFNGRADADGEPLPVTGLAILLCARQLDVSTEQVVAALDARGIDFADRARTLHSSPLSPGVLRAMSENGEGIAPWRNAVWMIGLEHIVAASRASGLTVATLLAELRALGFAKLPDLELDGKDVTDGDLVLLSCDQDSRSPFYDRSQPMPGERMAEAAERLGLSEETLASRLASFGVSVVTTPRRPPSVGLTKKKVLKLLGMSTKQRAAVTAHDLARISRDGDGEAPWLDPRKTVPAWVVAGSALRDGSVGVVVSELRELGYTVEDPRTAPLTAVPGTQGGSPSRATDTPAAPGGPPAGAGGQ</sequence>
<protein>
    <recommendedName>
        <fullName evidence="2">wHTH-Hsp90 Na associated domain-containing protein</fullName>
    </recommendedName>
</protein>
<evidence type="ECO:0000256" key="1">
    <source>
        <dbReference type="SAM" id="MobiDB-lite"/>
    </source>
</evidence>
<feature type="compositionally biased region" description="Acidic residues" evidence="1">
    <location>
        <begin position="50"/>
        <end position="60"/>
    </location>
</feature>
<dbReference type="Pfam" id="PF24410">
    <property type="entry name" value="wHTH-HSP90_Na-assoc"/>
    <property type="match status" value="3"/>
</dbReference>